<sequence>MSYSATAKALAQLQQQFSQAASSQDWQLLRQLDRQLLKLVQQLSCQGLKPQFAAELAGLKQQYQSVLAMAKAELGRSEAKMQQFNQNKAAVVAYRQTLDGVS</sequence>
<dbReference type="EMBL" id="JALAAR010000003">
    <property type="protein sequence ID" value="MEH8016678.1"/>
    <property type="molecule type" value="Genomic_DNA"/>
</dbReference>
<keyword evidence="2" id="KW-1185">Reference proteome</keyword>
<gene>
    <name evidence="1" type="ORF">MN202_05510</name>
</gene>
<dbReference type="Proteomes" id="UP001375382">
    <property type="component" value="Unassembled WGS sequence"/>
</dbReference>
<reference evidence="1 2" key="1">
    <citation type="journal article" date="2023" name="Ecotoxicol. Environ. Saf.">
        <title>Mercury remediation potential of mercury-resistant strain Rheinheimera metallidurans sp. nov. isolated from a municipal waste dumping site.</title>
        <authorList>
            <person name="Yadav V."/>
            <person name="Manjhi A."/>
            <person name="Vadakedath N."/>
        </authorList>
    </citation>
    <scope>NUCLEOTIDE SEQUENCE [LARGE SCALE GENOMIC DNA]</scope>
    <source>
        <strain evidence="1 2">E-49</strain>
    </source>
</reference>
<proteinExistence type="predicted"/>
<organism evidence="1 2">
    <name type="scientific">Rheinheimera muenzenbergensis</name>
    <dbReference type="NCBI Taxonomy" id="1193628"/>
    <lineage>
        <taxon>Bacteria</taxon>
        <taxon>Pseudomonadati</taxon>
        <taxon>Pseudomonadota</taxon>
        <taxon>Gammaproteobacteria</taxon>
        <taxon>Chromatiales</taxon>
        <taxon>Chromatiaceae</taxon>
        <taxon>Rheinheimera</taxon>
    </lineage>
</organism>
<comment type="caution">
    <text evidence="1">The sequence shown here is derived from an EMBL/GenBank/DDBJ whole genome shotgun (WGS) entry which is preliminary data.</text>
</comment>
<accession>A0ABU8C429</accession>
<name>A0ABU8C429_9GAMM</name>
<dbReference type="RefSeq" id="WP_335735094.1">
    <property type="nucleotide sequence ID" value="NZ_JALAAR010000003.1"/>
</dbReference>
<protein>
    <recommendedName>
        <fullName evidence="3">Protein FliT</fullName>
    </recommendedName>
</protein>
<evidence type="ECO:0000313" key="2">
    <source>
        <dbReference type="Proteomes" id="UP001375382"/>
    </source>
</evidence>
<evidence type="ECO:0008006" key="3">
    <source>
        <dbReference type="Google" id="ProtNLM"/>
    </source>
</evidence>
<evidence type="ECO:0000313" key="1">
    <source>
        <dbReference type="EMBL" id="MEH8016678.1"/>
    </source>
</evidence>